<reference evidence="2" key="1">
    <citation type="submission" date="2023-03" db="EMBL/GenBank/DDBJ databases">
        <title>Massive genome expansion in bonnet fungi (Mycena s.s.) driven by repeated elements and novel gene families across ecological guilds.</title>
        <authorList>
            <consortium name="Lawrence Berkeley National Laboratory"/>
            <person name="Harder C.B."/>
            <person name="Miyauchi S."/>
            <person name="Viragh M."/>
            <person name="Kuo A."/>
            <person name="Thoen E."/>
            <person name="Andreopoulos B."/>
            <person name="Lu D."/>
            <person name="Skrede I."/>
            <person name="Drula E."/>
            <person name="Henrissat B."/>
            <person name="Morin E."/>
            <person name="Kohler A."/>
            <person name="Barry K."/>
            <person name="LaButti K."/>
            <person name="Morin E."/>
            <person name="Salamov A."/>
            <person name="Lipzen A."/>
            <person name="Mereny Z."/>
            <person name="Hegedus B."/>
            <person name="Baldrian P."/>
            <person name="Stursova M."/>
            <person name="Weitz H."/>
            <person name="Taylor A."/>
            <person name="Grigoriev I.V."/>
            <person name="Nagy L.G."/>
            <person name="Martin F."/>
            <person name="Kauserud H."/>
        </authorList>
    </citation>
    <scope>NUCLEOTIDE SEQUENCE</scope>
    <source>
        <strain evidence="2">CBHHK002</strain>
    </source>
</reference>
<evidence type="ECO:0000256" key="1">
    <source>
        <dbReference type="SAM" id="MobiDB-lite"/>
    </source>
</evidence>
<gene>
    <name evidence="2" type="ORF">DFH08DRAFT_819206</name>
</gene>
<name>A0AAD6ZEX1_9AGAR</name>
<proteinExistence type="predicted"/>
<organism evidence="2 3">
    <name type="scientific">Mycena albidolilacea</name>
    <dbReference type="NCBI Taxonomy" id="1033008"/>
    <lineage>
        <taxon>Eukaryota</taxon>
        <taxon>Fungi</taxon>
        <taxon>Dikarya</taxon>
        <taxon>Basidiomycota</taxon>
        <taxon>Agaricomycotina</taxon>
        <taxon>Agaricomycetes</taxon>
        <taxon>Agaricomycetidae</taxon>
        <taxon>Agaricales</taxon>
        <taxon>Marasmiineae</taxon>
        <taxon>Mycenaceae</taxon>
        <taxon>Mycena</taxon>
    </lineage>
</organism>
<dbReference type="EMBL" id="JARIHO010000054">
    <property type="protein sequence ID" value="KAJ7319258.1"/>
    <property type="molecule type" value="Genomic_DNA"/>
</dbReference>
<keyword evidence="3" id="KW-1185">Reference proteome</keyword>
<comment type="caution">
    <text evidence="2">The sequence shown here is derived from an EMBL/GenBank/DDBJ whole genome shotgun (WGS) entry which is preliminary data.</text>
</comment>
<accession>A0AAD6ZEX1</accession>
<feature type="region of interest" description="Disordered" evidence="1">
    <location>
        <begin position="270"/>
        <end position="295"/>
    </location>
</feature>
<sequence>MLPAARSQHPDVSPSRNLLPAPRTPLVARPSTCQRLVTSTRVAQDLGGSLLKTSTPQWDTAEDRAKSSRRKSLKSHINWDTAQERAKSSCRKSLKSHMMRVKVSRLKTSVGHCSRAHQVLAPQEPQEPPDARQDLASQDLSGILLKTRQVLAPQRLSGTLLKTLTRAKPQWETVQDLDVRQVLAPQDLSGILLKTRQILALQERQEPYNARQDLAPQDLSGRLLKTAPNPRAARASRATCRASSSRTQALLAMHEPPQFLFLSVVSTCRQPTPQDSNNSSRVSREPTKNLGGQDETASLRRWLPLLHPGFGIYLPELSHRQKQGKMKRRIGPSSENLCVL</sequence>
<evidence type="ECO:0000313" key="2">
    <source>
        <dbReference type="EMBL" id="KAJ7319258.1"/>
    </source>
</evidence>
<evidence type="ECO:0000313" key="3">
    <source>
        <dbReference type="Proteomes" id="UP001218218"/>
    </source>
</evidence>
<dbReference type="AlphaFoldDB" id="A0AAD6ZEX1"/>
<feature type="region of interest" description="Disordered" evidence="1">
    <location>
        <begin position="1"/>
        <end position="26"/>
    </location>
</feature>
<feature type="compositionally biased region" description="Polar residues" evidence="1">
    <location>
        <begin position="270"/>
        <end position="281"/>
    </location>
</feature>
<protein>
    <submittedName>
        <fullName evidence="2">Uncharacterized protein</fullName>
    </submittedName>
</protein>
<feature type="region of interest" description="Disordered" evidence="1">
    <location>
        <begin position="53"/>
        <end position="75"/>
    </location>
</feature>
<dbReference type="Proteomes" id="UP001218218">
    <property type="component" value="Unassembled WGS sequence"/>
</dbReference>